<name>A0A177WU34_BATDL</name>
<evidence type="ECO:0000256" key="2">
    <source>
        <dbReference type="SAM" id="SignalP"/>
    </source>
</evidence>
<proteinExistence type="predicted"/>
<feature type="transmembrane region" description="Helical" evidence="1">
    <location>
        <begin position="65"/>
        <end position="83"/>
    </location>
</feature>
<reference evidence="3 4" key="1">
    <citation type="submission" date="2006-10" db="EMBL/GenBank/DDBJ databases">
        <title>The Genome Sequence of Batrachochytrium dendrobatidis JEL423.</title>
        <authorList>
            <consortium name="The Broad Institute Genome Sequencing Platform"/>
            <person name="Birren B."/>
            <person name="Lander E."/>
            <person name="Galagan J."/>
            <person name="Cuomo C."/>
            <person name="Devon K."/>
            <person name="Jaffe D."/>
            <person name="Butler J."/>
            <person name="Alvarez P."/>
            <person name="Gnerre S."/>
            <person name="Grabherr M."/>
            <person name="Kleber M."/>
            <person name="Mauceli E."/>
            <person name="Brockman W."/>
            <person name="Young S."/>
            <person name="LaButti K."/>
            <person name="Sykes S."/>
            <person name="DeCaprio D."/>
            <person name="Crawford M."/>
            <person name="Koehrsen M."/>
            <person name="Engels R."/>
            <person name="Montgomery P."/>
            <person name="Pearson M."/>
            <person name="Howarth C."/>
            <person name="Larson L."/>
            <person name="White J."/>
            <person name="O'Leary S."/>
            <person name="Kodira C."/>
            <person name="Zeng Q."/>
            <person name="Yandava C."/>
            <person name="Alvarado L."/>
            <person name="Longcore J."/>
            <person name="James T."/>
        </authorList>
    </citation>
    <scope>NUCLEOTIDE SEQUENCE [LARGE SCALE GENOMIC DNA]</scope>
    <source>
        <strain evidence="3 4">JEL423</strain>
    </source>
</reference>
<keyword evidence="1" id="KW-1133">Transmembrane helix</keyword>
<reference evidence="3 4" key="2">
    <citation type="submission" date="2016-05" db="EMBL/GenBank/DDBJ databases">
        <title>Lineage-specific infection strategies underlie the spectrum of fungal disease in amphibians.</title>
        <authorList>
            <person name="Cuomo C.A."/>
            <person name="Farrer R.A."/>
            <person name="James T."/>
            <person name="Longcore J."/>
            <person name="Birren B."/>
        </authorList>
    </citation>
    <scope>NUCLEOTIDE SEQUENCE [LARGE SCALE GENOMIC DNA]</scope>
    <source>
        <strain evidence="3 4">JEL423</strain>
    </source>
</reference>
<keyword evidence="2" id="KW-0732">Signal</keyword>
<dbReference type="AlphaFoldDB" id="A0A177WU34"/>
<dbReference type="EMBL" id="DS022309">
    <property type="protein sequence ID" value="OAJ43346.1"/>
    <property type="molecule type" value="Genomic_DNA"/>
</dbReference>
<feature type="transmembrane region" description="Helical" evidence="1">
    <location>
        <begin position="90"/>
        <end position="110"/>
    </location>
</feature>
<evidence type="ECO:0000256" key="1">
    <source>
        <dbReference type="SAM" id="Phobius"/>
    </source>
</evidence>
<protein>
    <recommendedName>
        <fullName evidence="5">ER membrane protein SH3</fullName>
    </recommendedName>
</protein>
<organism evidence="3 4">
    <name type="scientific">Batrachochytrium dendrobatidis (strain JEL423)</name>
    <dbReference type="NCBI Taxonomy" id="403673"/>
    <lineage>
        <taxon>Eukaryota</taxon>
        <taxon>Fungi</taxon>
        <taxon>Fungi incertae sedis</taxon>
        <taxon>Chytridiomycota</taxon>
        <taxon>Chytridiomycota incertae sedis</taxon>
        <taxon>Chytridiomycetes</taxon>
        <taxon>Rhizophydiales</taxon>
        <taxon>Rhizophydiales incertae sedis</taxon>
        <taxon>Batrachochytrium</taxon>
    </lineage>
</organism>
<accession>A0A177WU34</accession>
<evidence type="ECO:0008006" key="5">
    <source>
        <dbReference type="Google" id="ProtNLM"/>
    </source>
</evidence>
<dbReference type="VEuPathDB" id="FungiDB:BDEG_26712"/>
<keyword evidence="1" id="KW-0812">Transmembrane</keyword>
<evidence type="ECO:0000313" key="4">
    <source>
        <dbReference type="Proteomes" id="UP000077115"/>
    </source>
</evidence>
<feature type="chain" id="PRO_5008077882" description="ER membrane protein SH3" evidence="2">
    <location>
        <begin position="25"/>
        <end position="180"/>
    </location>
</feature>
<gene>
    <name evidence="3" type="ORF">BDEG_26712</name>
</gene>
<evidence type="ECO:0000313" key="3">
    <source>
        <dbReference type="EMBL" id="OAJ43346.1"/>
    </source>
</evidence>
<feature type="transmembrane region" description="Helical" evidence="1">
    <location>
        <begin position="130"/>
        <end position="152"/>
    </location>
</feature>
<keyword evidence="1" id="KW-0472">Membrane</keyword>
<dbReference type="Proteomes" id="UP000077115">
    <property type="component" value="Unassembled WGS sequence"/>
</dbReference>
<sequence length="180" mass="20053">MAILQNVLLGFLAGHFTLQARVESMWWSHFGSDLSALKSRVPSSVRFTAESFYRQLLEAPPNFDYALIAITVTVFLSLIGGIVKRPEKRFLSIVSFITFTAAAVIEIFYARPIMNSFRSKSYMKPEVQTMSLYQVSMLHAGVLALLAITALVQVSMVEADEEELEKAKAAAKSAKKPKKE</sequence>
<feature type="signal peptide" evidence="2">
    <location>
        <begin position="1"/>
        <end position="24"/>
    </location>
</feature>